<reference evidence="2" key="1">
    <citation type="submission" date="2020-01" db="EMBL/GenBank/DDBJ databases">
        <authorList>
            <person name="Mishra B."/>
        </authorList>
    </citation>
    <scope>NUCLEOTIDE SEQUENCE [LARGE SCALE GENOMIC DNA]</scope>
</reference>
<evidence type="ECO:0000313" key="3">
    <source>
        <dbReference type="Proteomes" id="UP000467841"/>
    </source>
</evidence>
<dbReference type="Proteomes" id="UP000467841">
    <property type="component" value="Unassembled WGS sequence"/>
</dbReference>
<protein>
    <submittedName>
        <fullName evidence="2">Uncharacterized protein</fullName>
    </submittedName>
</protein>
<keyword evidence="1" id="KW-0812">Transmembrane</keyword>
<name>A0A6D2LLR9_9BRAS</name>
<proteinExistence type="predicted"/>
<organism evidence="2 3">
    <name type="scientific">Microthlaspi erraticum</name>
    <dbReference type="NCBI Taxonomy" id="1685480"/>
    <lineage>
        <taxon>Eukaryota</taxon>
        <taxon>Viridiplantae</taxon>
        <taxon>Streptophyta</taxon>
        <taxon>Embryophyta</taxon>
        <taxon>Tracheophyta</taxon>
        <taxon>Spermatophyta</taxon>
        <taxon>Magnoliopsida</taxon>
        <taxon>eudicotyledons</taxon>
        <taxon>Gunneridae</taxon>
        <taxon>Pentapetalae</taxon>
        <taxon>rosids</taxon>
        <taxon>malvids</taxon>
        <taxon>Brassicales</taxon>
        <taxon>Brassicaceae</taxon>
        <taxon>Coluteocarpeae</taxon>
        <taxon>Microthlaspi</taxon>
    </lineage>
</organism>
<sequence length="158" mass="18181">MLPPTHQHHICGMHGTWQLKSAFLTLPNLFLTQTQSSRLCRSTHMILKSDRFNLSELKPNLAWFGLETLGSWLKNRAAASPSFVFVVYRTIEKRSEFLKRFWCLAIDQRLFVVDSKLRARVCGCCVAVCGVLRCVFFISFVFFPFNQKIRGECMTVGP</sequence>
<comment type="caution">
    <text evidence="2">The sequence shown here is derived from an EMBL/GenBank/DDBJ whole genome shotgun (WGS) entry which is preliminary data.</text>
</comment>
<gene>
    <name evidence="2" type="ORF">MERR_LOCUS48171</name>
</gene>
<accession>A0A6D2LLR9</accession>
<dbReference type="AlphaFoldDB" id="A0A6D2LLR9"/>
<keyword evidence="3" id="KW-1185">Reference proteome</keyword>
<evidence type="ECO:0000313" key="2">
    <source>
        <dbReference type="EMBL" id="CAA7060935.1"/>
    </source>
</evidence>
<evidence type="ECO:0000256" key="1">
    <source>
        <dbReference type="SAM" id="Phobius"/>
    </source>
</evidence>
<dbReference type="EMBL" id="CACVBM020001840">
    <property type="protein sequence ID" value="CAA7060935.1"/>
    <property type="molecule type" value="Genomic_DNA"/>
</dbReference>
<keyword evidence="1" id="KW-0472">Membrane</keyword>
<keyword evidence="1" id="KW-1133">Transmembrane helix</keyword>
<feature type="transmembrane region" description="Helical" evidence="1">
    <location>
        <begin position="121"/>
        <end position="145"/>
    </location>
</feature>